<dbReference type="InterPro" id="IPR041197">
    <property type="entry name" value="LD_cluster3"/>
</dbReference>
<gene>
    <name evidence="1" type="ORF">J5U05_003645</name>
</gene>
<reference evidence="1" key="2">
    <citation type="submission" date="2021-03" db="EMBL/GenBank/DDBJ databases">
        <authorList>
            <consortium name="NCBI Pathogen Detection Project"/>
        </authorList>
    </citation>
    <scope>NUCLEOTIDE SEQUENCE</scope>
    <source>
        <strain evidence="1">ST-87-5</strain>
    </source>
</reference>
<dbReference type="Pfam" id="PF18180">
    <property type="entry name" value="LD_cluster3"/>
    <property type="match status" value="1"/>
</dbReference>
<dbReference type="AlphaFoldDB" id="A0A2T1LAF6"/>
<comment type="caution">
    <text evidence="1">The sequence shown here is derived from an EMBL/GenBank/DDBJ whole genome shotgun (WGS) entry which is preliminary data.</text>
</comment>
<protein>
    <submittedName>
        <fullName evidence="1">Uncharacterized protein</fullName>
    </submittedName>
</protein>
<reference evidence="1" key="1">
    <citation type="journal article" date="2018" name="Genome Biol.">
        <title>SKESA: strategic k-mer extension for scrupulous assemblies.</title>
        <authorList>
            <person name="Souvorov A."/>
            <person name="Agarwala R."/>
            <person name="Lipman D.J."/>
        </authorList>
    </citation>
    <scope>NUCLEOTIDE SEQUENCE</scope>
    <source>
        <strain evidence="1">ST-87-5</strain>
    </source>
</reference>
<proteinExistence type="predicted"/>
<dbReference type="EMBL" id="DADRWU010000039">
    <property type="protein sequence ID" value="HBA4248450.1"/>
    <property type="molecule type" value="Genomic_DNA"/>
</dbReference>
<name>A0A2T1LAF6_ECOLX</name>
<organism evidence="1">
    <name type="scientific">Escherichia coli</name>
    <dbReference type="NCBI Taxonomy" id="562"/>
    <lineage>
        <taxon>Bacteria</taxon>
        <taxon>Pseudomonadati</taxon>
        <taxon>Pseudomonadota</taxon>
        <taxon>Gammaproteobacteria</taxon>
        <taxon>Enterobacterales</taxon>
        <taxon>Enterobacteriaceae</taxon>
        <taxon>Escherichia</taxon>
    </lineage>
</organism>
<evidence type="ECO:0000313" key="1">
    <source>
        <dbReference type="EMBL" id="HBA4248450.1"/>
    </source>
</evidence>
<dbReference type="Proteomes" id="UP000871786">
    <property type="component" value="Unassembled WGS sequence"/>
</dbReference>
<sequence>MAAIFLSASIPVIGRGQYYETADPFLIQCAVRELTIATVRRHKIVWGGHPAITPMIWSICEDLGVDYTNSVILYQSRFFEGRYPEENQRFDNVVYTDPVPGDIQGSLQLMREQMLSRKDLIGAVFIGGMDGVEVEYNIFRRFHPGAFILPVAAPGGAALNLARDNGYFSGRELEDIDFATLFSRYLVDQ</sequence>
<dbReference type="RefSeq" id="WP_000718920.1">
    <property type="nucleotide sequence ID" value="NZ_CABVNE010000030.1"/>
</dbReference>
<accession>A0A2T1LAF6</accession>